<keyword evidence="6 7" id="KW-0472">Membrane</keyword>
<dbReference type="InterPro" id="IPR004841">
    <property type="entry name" value="AA-permease/SLC12A_dom"/>
</dbReference>
<feature type="transmembrane region" description="Helical" evidence="7">
    <location>
        <begin position="315"/>
        <end position="340"/>
    </location>
</feature>
<keyword evidence="5 7" id="KW-1133">Transmembrane helix</keyword>
<feature type="transmembrane region" description="Helical" evidence="7">
    <location>
        <begin position="148"/>
        <end position="167"/>
    </location>
</feature>
<comment type="caution">
    <text evidence="9">The sequence shown here is derived from an EMBL/GenBank/DDBJ whole genome shotgun (WGS) entry which is preliminary data.</text>
</comment>
<dbReference type="Pfam" id="PF00324">
    <property type="entry name" value="AA_permease"/>
    <property type="match status" value="1"/>
</dbReference>
<comment type="subcellular location">
    <subcellularLocation>
        <location evidence="1">Membrane</location>
        <topology evidence="1">Multi-pass membrane protein</topology>
    </subcellularLocation>
</comment>
<dbReference type="Gene3D" id="1.20.1740.10">
    <property type="entry name" value="Amino acid/polyamine transporter I"/>
    <property type="match status" value="1"/>
</dbReference>
<dbReference type="FunFam" id="1.20.1740.10:FF:000001">
    <property type="entry name" value="Amino acid permease"/>
    <property type="match status" value="1"/>
</dbReference>
<keyword evidence="2" id="KW-0813">Transport</keyword>
<evidence type="ECO:0000256" key="3">
    <source>
        <dbReference type="ARBA" id="ARBA00022692"/>
    </source>
</evidence>
<dbReference type="AlphaFoldDB" id="A0A9W8TKZ2"/>
<gene>
    <name evidence="9" type="ORF">NPX13_g7230</name>
</gene>
<evidence type="ECO:0000256" key="6">
    <source>
        <dbReference type="ARBA" id="ARBA00023136"/>
    </source>
</evidence>
<feature type="transmembrane region" description="Helical" evidence="7">
    <location>
        <begin position="386"/>
        <end position="410"/>
    </location>
</feature>
<feature type="transmembrane region" description="Helical" evidence="7">
    <location>
        <begin position="465"/>
        <end position="484"/>
    </location>
</feature>
<proteinExistence type="predicted"/>
<evidence type="ECO:0000313" key="9">
    <source>
        <dbReference type="EMBL" id="KAJ3566188.1"/>
    </source>
</evidence>
<name>A0A9W8TKZ2_9PEZI</name>
<evidence type="ECO:0000313" key="10">
    <source>
        <dbReference type="Proteomes" id="UP001148614"/>
    </source>
</evidence>
<dbReference type="PANTHER" id="PTHR43341:SF26">
    <property type="entry name" value="GENERAL AMINO ACID PERMEASE AGP3"/>
    <property type="match status" value="1"/>
</dbReference>
<keyword evidence="3 7" id="KW-0812">Transmembrane</keyword>
<sequence>MGNPKDPKALGPLDVDSEQMDFQVIDPDSGVKRGLKTRHLSMMALAGIIGPGLLVGTGSALSQGGPAALIIGFGVIGIVAFSIMQSIGEITVLYPSGGSFIKLADRFVDPAFGCAVGWNYFIIWFTVLANEYNVVTSILEFWSDKVPVWGYFLILWSAFLGFQFLGVESFGEAEFWLALVKVAGLIAYYIFAIIYASGGVIGAPAIGFSYWNDPGAFADGFAGVAKVFVFCSTFYVGVESVAVAATETKNPGVAVPLAIRQVFWRIIFVYLGAAFFFGLTCPANADGLVNGASRALKSPMTIAIQNAGWEGGVHLINAFILVTCISACNSSIYIASRTVLFMAQDGKAPKFLGRTNSRGVPGPAIIFTNLFGFLSLLNLSSGAANAYGYIINLSGVGTFLVWGAISFTHIRFRSAWMAQGNRVEELPFKSLWYPWNAYFGLSANIFLALVQGWSSFAPFNAGNFVDAYILLPLFFIIYIVFKLWNKTRFWRLDEIDLQAGRRRDLEEAAEAAEGTKQSWGRRLLNNVLKSNTTALKTSGFNSVVIFGVGILANGDIMYYSNTPGSSDVLIASNGTYSGGAELAAKVQSFKTGTTGIDRVEISMNSQHVKDLMANPGPGSSTPLYRNFAALRDAWGLDAVNNDDESLYDVSSTVTFAKMLGQIGYKYTIAPYTNISFWLSLLKQANSGLADPNLLVDRVYLQCYDGGAGNNPASWASTLGLKVVPLVWVTNDSKPSYGTTAAQAKTKFTSWNAAGGLAGGGYWNDYDIEKNGLSYSQYGAVLTSTFP</sequence>
<dbReference type="PANTHER" id="PTHR43341">
    <property type="entry name" value="AMINO ACID PERMEASE"/>
    <property type="match status" value="1"/>
</dbReference>
<feature type="transmembrane region" description="Helical" evidence="7">
    <location>
        <begin position="107"/>
        <end position="128"/>
    </location>
</feature>
<feature type="transmembrane region" description="Helical" evidence="7">
    <location>
        <begin position="188"/>
        <end position="211"/>
    </location>
</feature>
<keyword evidence="10" id="KW-1185">Reference proteome</keyword>
<feature type="transmembrane region" description="Helical" evidence="7">
    <location>
        <begin position="223"/>
        <end position="245"/>
    </location>
</feature>
<feature type="transmembrane region" description="Helical" evidence="7">
    <location>
        <begin position="431"/>
        <end position="453"/>
    </location>
</feature>
<dbReference type="InterPro" id="IPR050524">
    <property type="entry name" value="APC_YAT"/>
</dbReference>
<dbReference type="GO" id="GO:0016020">
    <property type="term" value="C:membrane"/>
    <property type="evidence" value="ECO:0007669"/>
    <property type="project" value="UniProtKB-SubCell"/>
</dbReference>
<dbReference type="PROSITE" id="PS00218">
    <property type="entry name" value="AMINO_ACID_PERMEASE_1"/>
    <property type="match status" value="1"/>
</dbReference>
<evidence type="ECO:0000256" key="2">
    <source>
        <dbReference type="ARBA" id="ARBA00022448"/>
    </source>
</evidence>
<evidence type="ECO:0000256" key="4">
    <source>
        <dbReference type="ARBA" id="ARBA00022970"/>
    </source>
</evidence>
<evidence type="ECO:0000259" key="8">
    <source>
        <dbReference type="Pfam" id="PF00324"/>
    </source>
</evidence>
<feature type="transmembrane region" description="Helical" evidence="7">
    <location>
        <begin position="42"/>
        <end position="61"/>
    </location>
</feature>
<evidence type="ECO:0000256" key="5">
    <source>
        <dbReference type="ARBA" id="ARBA00022989"/>
    </source>
</evidence>
<dbReference type="EMBL" id="JANPWZ010001388">
    <property type="protein sequence ID" value="KAJ3566188.1"/>
    <property type="molecule type" value="Genomic_DNA"/>
</dbReference>
<dbReference type="InterPro" id="IPR004840">
    <property type="entry name" value="Amino_acid_permease_CS"/>
</dbReference>
<dbReference type="VEuPathDB" id="FungiDB:F4678DRAFT_442903"/>
<reference evidence="9" key="1">
    <citation type="submission" date="2022-07" db="EMBL/GenBank/DDBJ databases">
        <title>Genome Sequence of Xylaria arbuscula.</title>
        <authorList>
            <person name="Buettner E."/>
        </authorList>
    </citation>
    <scope>NUCLEOTIDE SEQUENCE</scope>
    <source>
        <strain evidence="9">VT107</strain>
    </source>
</reference>
<organism evidence="9 10">
    <name type="scientific">Xylaria arbuscula</name>
    <dbReference type="NCBI Taxonomy" id="114810"/>
    <lineage>
        <taxon>Eukaryota</taxon>
        <taxon>Fungi</taxon>
        <taxon>Dikarya</taxon>
        <taxon>Ascomycota</taxon>
        <taxon>Pezizomycotina</taxon>
        <taxon>Sordariomycetes</taxon>
        <taxon>Xylariomycetidae</taxon>
        <taxon>Xylariales</taxon>
        <taxon>Xylariaceae</taxon>
        <taxon>Xylaria</taxon>
    </lineage>
</organism>
<dbReference type="Proteomes" id="UP001148614">
    <property type="component" value="Unassembled WGS sequence"/>
</dbReference>
<feature type="transmembrane region" description="Helical" evidence="7">
    <location>
        <begin position="67"/>
        <end position="87"/>
    </location>
</feature>
<keyword evidence="4" id="KW-0029">Amino-acid transport</keyword>
<dbReference type="GO" id="GO:0015171">
    <property type="term" value="F:amino acid transmembrane transporter activity"/>
    <property type="evidence" value="ECO:0007669"/>
    <property type="project" value="TreeGrafter"/>
</dbReference>
<feature type="transmembrane region" description="Helical" evidence="7">
    <location>
        <begin position="360"/>
        <end position="380"/>
    </location>
</feature>
<evidence type="ECO:0000256" key="7">
    <source>
        <dbReference type="SAM" id="Phobius"/>
    </source>
</evidence>
<evidence type="ECO:0000256" key="1">
    <source>
        <dbReference type="ARBA" id="ARBA00004141"/>
    </source>
</evidence>
<feature type="transmembrane region" description="Helical" evidence="7">
    <location>
        <begin position="266"/>
        <end position="285"/>
    </location>
</feature>
<feature type="domain" description="Amino acid permease/ SLC12A" evidence="8">
    <location>
        <begin position="39"/>
        <end position="489"/>
    </location>
</feature>
<protein>
    <recommendedName>
        <fullName evidence="8">Amino acid permease/ SLC12A domain-containing protein</fullName>
    </recommendedName>
</protein>
<accession>A0A9W8TKZ2</accession>